<dbReference type="PROSITE" id="PS01124">
    <property type="entry name" value="HTH_ARAC_FAMILY_2"/>
    <property type="match status" value="1"/>
</dbReference>
<dbReference type="Proteomes" id="UP000616346">
    <property type="component" value="Unassembled WGS sequence"/>
</dbReference>
<dbReference type="SUPFAM" id="SSF46689">
    <property type="entry name" value="Homeodomain-like"/>
    <property type="match status" value="2"/>
</dbReference>
<comment type="caution">
    <text evidence="5">The sequence shown here is derived from an EMBL/GenBank/DDBJ whole genome shotgun (WGS) entry which is preliminary data.</text>
</comment>
<dbReference type="PRINTS" id="PR00032">
    <property type="entry name" value="HTHARAC"/>
</dbReference>
<dbReference type="PROSITE" id="PS00041">
    <property type="entry name" value="HTH_ARAC_FAMILY_1"/>
    <property type="match status" value="1"/>
</dbReference>
<organism evidence="5 6">
    <name type="scientific">Phocaeicola faecium</name>
    <dbReference type="NCBI Taxonomy" id="2762213"/>
    <lineage>
        <taxon>Bacteria</taxon>
        <taxon>Pseudomonadati</taxon>
        <taxon>Bacteroidota</taxon>
        <taxon>Bacteroidia</taxon>
        <taxon>Bacteroidales</taxon>
        <taxon>Bacteroidaceae</taxon>
        <taxon>Phocaeicola</taxon>
    </lineage>
</organism>
<dbReference type="PANTHER" id="PTHR43280">
    <property type="entry name" value="ARAC-FAMILY TRANSCRIPTIONAL REGULATOR"/>
    <property type="match status" value="1"/>
</dbReference>
<name>A0ABR8VAQ5_9BACT</name>
<dbReference type="InterPro" id="IPR020449">
    <property type="entry name" value="Tscrpt_reg_AraC-type_HTH"/>
</dbReference>
<proteinExistence type="predicted"/>
<feature type="domain" description="HTH araC/xylS-type" evidence="4">
    <location>
        <begin position="191"/>
        <end position="289"/>
    </location>
</feature>
<evidence type="ECO:0000313" key="6">
    <source>
        <dbReference type="Proteomes" id="UP000616346"/>
    </source>
</evidence>
<dbReference type="InterPro" id="IPR018062">
    <property type="entry name" value="HTH_AraC-typ_CS"/>
</dbReference>
<dbReference type="Gene3D" id="1.10.10.60">
    <property type="entry name" value="Homeodomain-like"/>
    <property type="match status" value="2"/>
</dbReference>
<dbReference type="PANTHER" id="PTHR43280:SF27">
    <property type="entry name" value="TRANSCRIPTIONAL REGULATOR MTLR"/>
    <property type="match status" value="1"/>
</dbReference>
<keyword evidence="2" id="KW-0238">DNA-binding</keyword>
<keyword evidence="6" id="KW-1185">Reference proteome</keyword>
<accession>A0ABR8VAQ5</accession>
<evidence type="ECO:0000313" key="5">
    <source>
        <dbReference type="EMBL" id="MBD8001762.1"/>
    </source>
</evidence>
<keyword evidence="1" id="KW-0805">Transcription regulation</keyword>
<dbReference type="InterPro" id="IPR009057">
    <property type="entry name" value="Homeodomain-like_sf"/>
</dbReference>
<dbReference type="EMBL" id="JACSPQ010000002">
    <property type="protein sequence ID" value="MBD8001762.1"/>
    <property type="molecule type" value="Genomic_DNA"/>
</dbReference>
<reference evidence="5 6" key="1">
    <citation type="submission" date="2020-08" db="EMBL/GenBank/DDBJ databases">
        <title>A Genomic Blueprint of the Chicken Gut Microbiome.</title>
        <authorList>
            <person name="Gilroy R."/>
            <person name="Ravi A."/>
            <person name="Getino M."/>
            <person name="Pursley I."/>
            <person name="Horton D.L."/>
            <person name="Alikhan N.-F."/>
            <person name="Baker D."/>
            <person name="Gharbi K."/>
            <person name="Hall N."/>
            <person name="Watson M."/>
            <person name="Adriaenssens E.M."/>
            <person name="Foster-Nyarko E."/>
            <person name="Jarju S."/>
            <person name="Secka A."/>
            <person name="Antonio M."/>
            <person name="Oren A."/>
            <person name="Chaudhuri R."/>
            <person name="La Ragione R.M."/>
            <person name="Hildebrand F."/>
            <person name="Pallen M.J."/>
        </authorList>
    </citation>
    <scope>NUCLEOTIDE SEQUENCE [LARGE SCALE GENOMIC DNA]</scope>
    <source>
        <strain evidence="5 6">Sa1YUN3</strain>
    </source>
</reference>
<evidence type="ECO:0000256" key="1">
    <source>
        <dbReference type="ARBA" id="ARBA00023015"/>
    </source>
</evidence>
<evidence type="ECO:0000256" key="3">
    <source>
        <dbReference type="ARBA" id="ARBA00023163"/>
    </source>
</evidence>
<dbReference type="Pfam" id="PF12833">
    <property type="entry name" value="HTH_18"/>
    <property type="match status" value="1"/>
</dbReference>
<dbReference type="RefSeq" id="WP_191709908.1">
    <property type="nucleotide sequence ID" value="NZ_JACSPQ010000002.1"/>
</dbReference>
<evidence type="ECO:0000259" key="4">
    <source>
        <dbReference type="PROSITE" id="PS01124"/>
    </source>
</evidence>
<sequence length="297" mass="34622">MNKDYAERHIIREITPLSDKDCFYIVDRHKKEFTYPIHCHKEFELNFIEHGTGLRRIVGDSVETVAEYDLVLITSADLEHVWEQADCHSEDIREITIQFSPHFFDSLIDTNQFDRVKTMLNHAQNGLCFPLPAIMKIYALLDTLPETKGFYAVTQFLTLLYELSFFIDSAHKLSSSSFAKVEIQANSRRVQRIQQYINDHYQEEIRLNQLAGMVGMSAVAFSRFFKLRTGKVLSDYIIDIRLGHASRLLVDSTMSVAEICYECGFNNLSNFNRIFKKKKNCSPKEFRENYCKKKIVI</sequence>
<keyword evidence="3" id="KW-0804">Transcription</keyword>
<dbReference type="SMART" id="SM00342">
    <property type="entry name" value="HTH_ARAC"/>
    <property type="match status" value="1"/>
</dbReference>
<protein>
    <submittedName>
        <fullName evidence="5">Helix-turn-helix transcriptional regulator</fullName>
    </submittedName>
</protein>
<gene>
    <name evidence="5" type="ORF">H9626_05945</name>
</gene>
<dbReference type="InterPro" id="IPR018060">
    <property type="entry name" value="HTH_AraC"/>
</dbReference>
<evidence type="ECO:0000256" key="2">
    <source>
        <dbReference type="ARBA" id="ARBA00023125"/>
    </source>
</evidence>